<dbReference type="AlphaFoldDB" id="A0A0N5AXL4"/>
<sequence>MPFFGTVLYIGLIFWKSRKVQYLPNDLTLPTMTDTFHPTIRWDNKTNTQEYTDDVIKIIQIRSESKAAQFERQNEQQKPMDNP</sequence>
<organism evidence="1 2">
    <name type="scientific">Syphacia muris</name>
    <dbReference type="NCBI Taxonomy" id="451379"/>
    <lineage>
        <taxon>Eukaryota</taxon>
        <taxon>Metazoa</taxon>
        <taxon>Ecdysozoa</taxon>
        <taxon>Nematoda</taxon>
        <taxon>Chromadorea</taxon>
        <taxon>Rhabditida</taxon>
        <taxon>Spirurina</taxon>
        <taxon>Oxyuridomorpha</taxon>
        <taxon>Oxyuroidea</taxon>
        <taxon>Oxyuridae</taxon>
        <taxon>Syphacia</taxon>
    </lineage>
</organism>
<accession>A0A0N5AXL4</accession>
<dbReference type="WBParaSite" id="SMUV_0000969301-mRNA-1">
    <property type="protein sequence ID" value="SMUV_0000969301-mRNA-1"/>
    <property type="gene ID" value="SMUV_0000969301"/>
</dbReference>
<name>A0A0N5AXL4_9BILA</name>
<proteinExistence type="predicted"/>
<dbReference type="Proteomes" id="UP000046393">
    <property type="component" value="Unplaced"/>
</dbReference>
<reference evidence="2" key="1">
    <citation type="submission" date="2017-02" db="UniProtKB">
        <authorList>
            <consortium name="WormBaseParasite"/>
        </authorList>
    </citation>
    <scope>IDENTIFICATION</scope>
</reference>
<evidence type="ECO:0000313" key="2">
    <source>
        <dbReference type="WBParaSite" id="SMUV_0000969301-mRNA-1"/>
    </source>
</evidence>
<keyword evidence="1" id="KW-1185">Reference proteome</keyword>
<protein>
    <submittedName>
        <fullName evidence="2">Uncharacterized protein</fullName>
    </submittedName>
</protein>
<evidence type="ECO:0000313" key="1">
    <source>
        <dbReference type="Proteomes" id="UP000046393"/>
    </source>
</evidence>